<comment type="caution">
    <text evidence="1">The sequence shown here is derived from an EMBL/GenBank/DDBJ whole genome shotgun (WGS) entry which is preliminary data.</text>
</comment>
<evidence type="ECO:0000313" key="1">
    <source>
        <dbReference type="EMBL" id="KKR14715.1"/>
    </source>
</evidence>
<sequence>MKKIILLVAVLGLLVINFTDSSVAKTKSYYSGDAINYEGQVIIASTNTGKLELFALDKTTLNLVATVQADDSKYNVFYDVMFDEQWDRLYVYVTSGRYLYKYDATDFKNITLINKVKDNSWDWFGDIDKVEGQIVTKGTKFVKFWDADLNVVNAYALVNPNNPYNIVFGYYNNNYAYNIADNKLDFYDRTARKVTRTVELKYNQATGNHRLHPDALNDMIYVVDDEALKKFSHVGGFYKSLPNESGFGYDVIYSTDGLNIYFSNGAGVQKVSKGNFTAVSRFDNVSLKIDQAWAMGLVRVMDKDWQELVVVFNNSNIVVLDQNLQVVAKVLATTQDDSAQSTEKLWLNLDKWEVQANDLITVYGGGFAPGEDLTLTLDRNTMKAKADSQGRFQTEIRVPLVQIKDGATEFRTDIKVVGQLSGAHYSIGVIIKK</sequence>
<reference evidence="1 2" key="1">
    <citation type="journal article" date="2015" name="Nature">
        <title>rRNA introns, odd ribosomes, and small enigmatic genomes across a large radiation of phyla.</title>
        <authorList>
            <person name="Brown C.T."/>
            <person name="Hug L.A."/>
            <person name="Thomas B.C."/>
            <person name="Sharon I."/>
            <person name="Castelle C.J."/>
            <person name="Singh A."/>
            <person name="Wilkins M.J."/>
            <person name="Williams K.H."/>
            <person name="Banfield J.F."/>
        </authorList>
    </citation>
    <scope>NUCLEOTIDE SEQUENCE [LARGE SCALE GENOMIC DNA]</scope>
</reference>
<dbReference type="Proteomes" id="UP000034048">
    <property type="component" value="Unassembled WGS sequence"/>
</dbReference>
<dbReference type="SUPFAM" id="SSF101908">
    <property type="entry name" value="Putative isomerase YbhE"/>
    <property type="match status" value="1"/>
</dbReference>
<protein>
    <submittedName>
        <fullName evidence="1">Uncharacterized protein</fullName>
    </submittedName>
</protein>
<accession>A0A0G0QWK9</accession>
<organism evidence="1 2">
    <name type="scientific">Candidatus Falkowbacteria bacterium GW2011_GWA2_39_24</name>
    <dbReference type="NCBI Taxonomy" id="1618634"/>
    <lineage>
        <taxon>Bacteria</taxon>
        <taxon>Candidatus Falkowiibacteriota</taxon>
    </lineage>
</organism>
<evidence type="ECO:0000313" key="2">
    <source>
        <dbReference type="Proteomes" id="UP000034048"/>
    </source>
</evidence>
<gene>
    <name evidence="1" type="ORF">UT42_C0020G0003</name>
</gene>
<name>A0A0G0QWK9_9BACT</name>
<proteinExistence type="predicted"/>
<dbReference type="AlphaFoldDB" id="A0A0G0QWK9"/>
<dbReference type="EMBL" id="LBWS01000020">
    <property type="protein sequence ID" value="KKR14715.1"/>
    <property type="molecule type" value="Genomic_DNA"/>
</dbReference>